<dbReference type="Proteomes" id="UP001234916">
    <property type="component" value="Chromosome"/>
</dbReference>
<gene>
    <name evidence="1" type="ORF">OHM77_00865</name>
</gene>
<organism evidence="1">
    <name type="scientific">Candidatus Nitricoxidivorans perseverans</name>
    <dbReference type="NCBI Taxonomy" id="2975601"/>
    <lineage>
        <taxon>Bacteria</taxon>
        <taxon>Pseudomonadati</taxon>
        <taxon>Pseudomonadota</taxon>
        <taxon>Betaproteobacteria</taxon>
        <taxon>Nitrosomonadales</taxon>
        <taxon>Sterolibacteriaceae</taxon>
        <taxon>Candidatus Nitricoxidivorans</taxon>
    </lineage>
</organism>
<evidence type="ECO:0000313" key="1">
    <source>
        <dbReference type="EMBL" id="WIM05873.1"/>
    </source>
</evidence>
<name>A0AA49FLU4_9PROT</name>
<proteinExistence type="predicted"/>
<protein>
    <submittedName>
        <fullName evidence="1">Uncharacterized protein</fullName>
    </submittedName>
</protein>
<accession>A0AA49FLU4</accession>
<dbReference type="EMBL" id="CP107246">
    <property type="protein sequence ID" value="WIM05873.1"/>
    <property type="molecule type" value="Genomic_DNA"/>
</dbReference>
<reference evidence="1" key="1">
    <citation type="journal article" date="2023" name="Nat. Microbiol.">
        <title>Enrichment and characterization of a nitric oxide-reducing microbial community in a continuous bioreactor.</title>
        <authorList>
            <person name="Garrido-Amador P."/>
            <person name="Stortenbeker N."/>
            <person name="Wessels H.J.C.T."/>
            <person name="Speth D.R."/>
            <person name="Garcia-Heredia I."/>
            <person name="Kartal B."/>
        </authorList>
    </citation>
    <scope>NUCLEOTIDE SEQUENCE</scope>
    <source>
        <strain evidence="1">MAG1</strain>
    </source>
</reference>
<dbReference type="KEGG" id="npv:OHM77_00865"/>
<dbReference type="AlphaFoldDB" id="A0AA49FLU4"/>
<sequence length="74" mass="8186">MPLEKPNSYDHARLAVMTDPSVRTWVKSALKDLEARDPVDAANDADLVAKLMALRSTEALNRWRNGGGCEMSTK</sequence>